<dbReference type="Proteomes" id="UP000316142">
    <property type="component" value="Unassembled WGS sequence"/>
</dbReference>
<organism evidence="1 2">
    <name type="scientific">Pantoea anthophila</name>
    <dbReference type="NCBI Taxonomy" id="470931"/>
    <lineage>
        <taxon>Bacteria</taxon>
        <taxon>Pseudomonadati</taxon>
        <taxon>Pseudomonadota</taxon>
        <taxon>Gammaproteobacteria</taxon>
        <taxon>Enterobacterales</taxon>
        <taxon>Erwiniaceae</taxon>
        <taxon>Pantoea</taxon>
    </lineage>
</organism>
<gene>
    <name evidence="1" type="ORF">FJW00_03605</name>
</gene>
<dbReference type="InterPro" id="IPR029037">
    <property type="entry name" value="DUF1407/YfgJ-like_sf"/>
</dbReference>
<dbReference type="EMBL" id="VHIZ01000019">
    <property type="protein sequence ID" value="TPV31332.1"/>
    <property type="molecule type" value="Genomic_DNA"/>
</dbReference>
<dbReference type="Pfam" id="PF07191">
    <property type="entry name" value="Zn_ribbon_6"/>
    <property type="match status" value="1"/>
</dbReference>
<sequence length="89" mass="10058">MRPSFFCAEHAAQEEKVTIHCEKCQQPLRLSDGEFICDRCSAHYPAQPVCPDCHQPLTVLKACGAVDYFCQHGHGLISRRRVQFQPSTP</sequence>
<dbReference type="Gene3D" id="2.10.290.10">
    <property type="entry name" value="YfgJ-like"/>
    <property type="match status" value="1"/>
</dbReference>
<dbReference type="SUPFAM" id="SSF161187">
    <property type="entry name" value="YfgJ-like"/>
    <property type="match status" value="1"/>
</dbReference>
<dbReference type="InterPro" id="IPR010807">
    <property type="entry name" value="YfgJ-like"/>
</dbReference>
<protein>
    <recommendedName>
        <fullName evidence="3">Primosomal protein N' (Replication factor Y)-superfamily II helicase</fullName>
    </recommendedName>
</protein>
<name>A0ABY2ZDE4_9GAMM</name>
<comment type="caution">
    <text evidence="1">The sequence shown here is derived from an EMBL/GenBank/DDBJ whole genome shotgun (WGS) entry which is preliminary data.</text>
</comment>
<reference evidence="1 2" key="1">
    <citation type="submission" date="2019-06" db="EMBL/GenBank/DDBJ databases">
        <title>Taxogenomics and systematics of the genus Pantoea.</title>
        <authorList>
            <person name="Tambong J.T."/>
        </authorList>
    </citation>
    <scope>NUCLEOTIDE SEQUENCE [LARGE SCALE GENOMIC DNA]</scope>
    <source>
        <strain evidence="1 2">LMG 2558</strain>
    </source>
</reference>
<evidence type="ECO:0000313" key="2">
    <source>
        <dbReference type="Proteomes" id="UP000316142"/>
    </source>
</evidence>
<accession>A0ABY2ZDE4</accession>
<keyword evidence="2" id="KW-1185">Reference proteome</keyword>
<evidence type="ECO:0008006" key="3">
    <source>
        <dbReference type="Google" id="ProtNLM"/>
    </source>
</evidence>
<evidence type="ECO:0000313" key="1">
    <source>
        <dbReference type="EMBL" id="TPV31332.1"/>
    </source>
</evidence>
<proteinExistence type="predicted"/>